<sequence>MHFGVERLGANKCICHQDTCQAVPEQLSDASAATLNGKIYICGGFNGDECLLTAKCYDPDHEQWTLIEPMHMHRSGLRIAVLNNRVFAVGGFDGDNRMQSIEAFDPQTPGGFFLPCLPNAETLALRNVPRLQCFRLRRPSRSCLCSGLILDEF</sequence>
<organism evidence="2 3">
    <name type="scientific">Hemibagrus wyckioides</name>
    <dbReference type="NCBI Taxonomy" id="337641"/>
    <lineage>
        <taxon>Eukaryota</taxon>
        <taxon>Metazoa</taxon>
        <taxon>Chordata</taxon>
        <taxon>Craniata</taxon>
        <taxon>Vertebrata</taxon>
        <taxon>Euteleostomi</taxon>
        <taxon>Actinopterygii</taxon>
        <taxon>Neopterygii</taxon>
        <taxon>Teleostei</taxon>
        <taxon>Ostariophysi</taxon>
        <taxon>Siluriformes</taxon>
        <taxon>Bagridae</taxon>
        <taxon>Hemibagrus</taxon>
    </lineage>
</organism>
<dbReference type="Gene3D" id="2.120.10.80">
    <property type="entry name" value="Kelch-type beta propeller"/>
    <property type="match status" value="1"/>
</dbReference>
<evidence type="ECO:0000256" key="1">
    <source>
        <dbReference type="ARBA" id="ARBA00022441"/>
    </source>
</evidence>
<dbReference type="AlphaFoldDB" id="A0A9D3P5N2"/>
<protein>
    <submittedName>
        <fullName evidence="2">Uncharacterized protein</fullName>
    </submittedName>
</protein>
<name>A0A9D3P5N2_9TELE</name>
<dbReference type="InterPro" id="IPR006652">
    <property type="entry name" value="Kelch_1"/>
</dbReference>
<dbReference type="Proteomes" id="UP000824219">
    <property type="component" value="Linkage Group LG02"/>
</dbReference>
<dbReference type="PANTHER" id="PTHR46375:SF3">
    <property type="entry name" value="KELCH REPEAT AND BTB DOMAIN-CONTAINING PROTEIN 13"/>
    <property type="match status" value="1"/>
</dbReference>
<dbReference type="SMART" id="SM00612">
    <property type="entry name" value="Kelch"/>
    <property type="match status" value="2"/>
</dbReference>
<comment type="caution">
    <text evidence="2">The sequence shown here is derived from an EMBL/GenBank/DDBJ whole genome shotgun (WGS) entry which is preliminary data.</text>
</comment>
<evidence type="ECO:0000313" key="3">
    <source>
        <dbReference type="Proteomes" id="UP000824219"/>
    </source>
</evidence>
<accession>A0A9D3P5N2</accession>
<keyword evidence="3" id="KW-1185">Reference proteome</keyword>
<dbReference type="SUPFAM" id="SSF117281">
    <property type="entry name" value="Kelch motif"/>
    <property type="match status" value="1"/>
</dbReference>
<dbReference type="InterPro" id="IPR015915">
    <property type="entry name" value="Kelch-typ_b-propeller"/>
</dbReference>
<dbReference type="EMBL" id="JAHKSW010000002">
    <property type="protein sequence ID" value="KAG7334977.1"/>
    <property type="molecule type" value="Genomic_DNA"/>
</dbReference>
<gene>
    <name evidence="2" type="ORF">KOW79_001573</name>
</gene>
<dbReference type="OrthoDB" id="191037at2759"/>
<evidence type="ECO:0000313" key="2">
    <source>
        <dbReference type="EMBL" id="KAG7334977.1"/>
    </source>
</evidence>
<dbReference type="Pfam" id="PF01344">
    <property type="entry name" value="Kelch_1"/>
    <property type="match status" value="2"/>
</dbReference>
<dbReference type="PANTHER" id="PTHR46375">
    <property type="entry name" value="KELCH REPEAT AND BTB DOMAIN-CONTAINING PROTEIN 13-RELATED"/>
    <property type="match status" value="1"/>
</dbReference>
<keyword evidence="1" id="KW-0880">Kelch repeat</keyword>
<reference evidence="2 3" key="1">
    <citation type="submission" date="2021-06" db="EMBL/GenBank/DDBJ databases">
        <title>Chromosome-level genome assembly of the red-tail catfish (Hemibagrus wyckioides).</title>
        <authorList>
            <person name="Shao F."/>
        </authorList>
    </citation>
    <scope>NUCLEOTIDE SEQUENCE [LARGE SCALE GENOMIC DNA]</scope>
    <source>
        <strain evidence="2">EC202008001</strain>
        <tissue evidence="2">Blood</tissue>
    </source>
</reference>
<proteinExistence type="predicted"/>
<dbReference type="InterPro" id="IPR052392">
    <property type="entry name" value="Kelch-BTB_domain-containing"/>
</dbReference>